<dbReference type="EMBL" id="RCML01000330">
    <property type="protein sequence ID" value="KAG2980604.1"/>
    <property type="molecule type" value="Genomic_DNA"/>
</dbReference>
<sequence>MAPVDPRAAAANARGADTCSTALKACAAANGSAPSSDSSYAAYGSTVVDTSTSSSDVGPTDIATVSVRPTTASAVADLGATAEYEAIATFDVAARYGAFAEYGTTAKCGVFTRLHVATRIGVTSGASASFGSDAKPRSSVVWSPGQASEPSCDRSYATLPEAAVSWATCAPGGRNGPRVLGSK</sequence>
<proteinExistence type="predicted"/>
<evidence type="ECO:0000313" key="4">
    <source>
        <dbReference type="EMBL" id="RAW33275.1"/>
    </source>
</evidence>
<reference evidence="4 5" key="1">
    <citation type="submission" date="2018-01" db="EMBL/GenBank/DDBJ databases">
        <title>Draft genome of the strawberry crown rot pathogen Phytophthora cactorum.</title>
        <authorList>
            <person name="Armitage A.D."/>
            <person name="Lysoe E."/>
            <person name="Nellist C.F."/>
            <person name="Harrison R.J."/>
            <person name="Brurberg M.B."/>
        </authorList>
    </citation>
    <scope>NUCLEOTIDE SEQUENCE [LARGE SCALE GENOMIC DNA]</scope>
    <source>
        <strain evidence="4 5">10300</strain>
    </source>
</reference>
<dbReference type="Proteomes" id="UP000774804">
    <property type="component" value="Unassembled WGS sequence"/>
</dbReference>
<dbReference type="Proteomes" id="UP000251314">
    <property type="component" value="Unassembled WGS sequence"/>
</dbReference>
<evidence type="ECO:0000313" key="3">
    <source>
        <dbReference type="EMBL" id="KAG2980604.1"/>
    </source>
</evidence>
<reference evidence="1" key="2">
    <citation type="submission" date="2018-10" db="EMBL/GenBank/DDBJ databases">
        <title>Effector identification in a new, highly contiguous assembly of the strawberry crown rot pathogen Phytophthora cactorum.</title>
        <authorList>
            <person name="Armitage A.D."/>
            <person name="Nellist C.F."/>
            <person name="Bates H."/>
            <person name="Vickerstaff R.J."/>
            <person name="Harrison R.J."/>
        </authorList>
    </citation>
    <scope>NUCLEOTIDE SEQUENCE</scope>
    <source>
        <strain evidence="1">4032</strain>
        <strain evidence="2">4040</strain>
        <strain evidence="3">P415</strain>
    </source>
</reference>
<evidence type="ECO:0000313" key="5">
    <source>
        <dbReference type="Proteomes" id="UP000251314"/>
    </source>
</evidence>
<comment type="caution">
    <text evidence="4">The sequence shown here is derived from an EMBL/GenBank/DDBJ whole genome shotgun (WGS) entry which is preliminary data.</text>
</comment>
<dbReference type="EMBL" id="RCMI01000312">
    <property type="protein sequence ID" value="KAG2918253.1"/>
    <property type="molecule type" value="Genomic_DNA"/>
</dbReference>
<protein>
    <submittedName>
        <fullName evidence="4">Uncharacterized protein</fullName>
    </submittedName>
</protein>
<dbReference type="Proteomes" id="UP000736787">
    <property type="component" value="Unassembled WGS sequence"/>
</dbReference>
<dbReference type="VEuPathDB" id="FungiDB:PC110_g10402"/>
<dbReference type="EMBL" id="RCMK01000620">
    <property type="protein sequence ID" value="KAG2918747.1"/>
    <property type="molecule type" value="Genomic_DNA"/>
</dbReference>
<evidence type="ECO:0000313" key="2">
    <source>
        <dbReference type="EMBL" id="KAG2918747.1"/>
    </source>
</evidence>
<keyword evidence="5" id="KW-1185">Reference proteome</keyword>
<dbReference type="AlphaFoldDB" id="A0A329S925"/>
<evidence type="ECO:0000313" key="1">
    <source>
        <dbReference type="EMBL" id="KAG2918253.1"/>
    </source>
</evidence>
<name>A0A329S925_9STRA</name>
<gene>
    <name evidence="4" type="ORF">PC110_g10402</name>
    <name evidence="1" type="ORF">PC115_g10509</name>
    <name evidence="2" type="ORF">PC117_g16964</name>
    <name evidence="3" type="ORF">PC118_g11097</name>
</gene>
<dbReference type="Proteomes" id="UP000697107">
    <property type="component" value="Unassembled WGS sequence"/>
</dbReference>
<dbReference type="EMBL" id="MJFZ01000243">
    <property type="protein sequence ID" value="RAW33275.1"/>
    <property type="molecule type" value="Genomic_DNA"/>
</dbReference>
<organism evidence="4 5">
    <name type="scientific">Phytophthora cactorum</name>
    <dbReference type="NCBI Taxonomy" id="29920"/>
    <lineage>
        <taxon>Eukaryota</taxon>
        <taxon>Sar</taxon>
        <taxon>Stramenopiles</taxon>
        <taxon>Oomycota</taxon>
        <taxon>Peronosporomycetes</taxon>
        <taxon>Peronosporales</taxon>
        <taxon>Peronosporaceae</taxon>
        <taxon>Phytophthora</taxon>
    </lineage>
</organism>
<dbReference type="OrthoDB" id="10363853at2759"/>
<accession>A0A329S925</accession>